<dbReference type="Pfam" id="PF07762">
    <property type="entry name" value="DUF1618"/>
    <property type="match status" value="1"/>
</dbReference>
<protein>
    <recommendedName>
        <fullName evidence="2">DUF1618 domain-containing protein</fullName>
    </recommendedName>
</protein>
<proteinExistence type="predicted"/>
<dbReference type="OrthoDB" id="682766at2759"/>
<dbReference type="AlphaFoldDB" id="A0A835KQA6"/>
<feature type="region of interest" description="Disordered" evidence="1">
    <location>
        <begin position="1"/>
        <end position="21"/>
    </location>
</feature>
<sequence length="502" mass="55851">MDGFTPCLAPPSLPTAEEGSDLTPSSVLLDMEAYITAAAVSNATTAVGYMRTGKPIHITFYLTRPLRLSYLCAHFPGPAAANSLHPGAPAARCIKDPPIVISTHADLALLHITHPAARDLGNDKYHDYFVYTARPRGPSLHRLPYPHADAGFQDNEVAIFRCSGGGRYVIAALRNTCDTRKFRLQRYDSDTCRWTSTVLYVHAPVRDIVLPIPDTATELIYHNTDKVITLGGPRATIGWVDLWRGILLCDVLDQDKPRLRPTDVPSAEEARALQNIAVVTTSPVNKVIKYIEMEIRPGEDLPPPRQSACDSDSDDDAPPHVRVAPYWSATIWTMSLPIGSWKDWHKDCKVDVTDILVKNQRQLQQLMLLPQLTTTDDPQNLTMRLRRLYAAHPTLGLADHGDLVIYFLSKANIMDNKGWVMAVGAMDKMLRGIAELDSRKNKHWMMETQVLCTIGKLLRKWRILIKADKQEGLDNRSSMRILQKKSLATSAPASSSGASPRR</sequence>
<evidence type="ECO:0000313" key="3">
    <source>
        <dbReference type="EMBL" id="KAF8765538.1"/>
    </source>
</evidence>
<evidence type="ECO:0000256" key="1">
    <source>
        <dbReference type="SAM" id="MobiDB-lite"/>
    </source>
</evidence>
<feature type="region of interest" description="Disordered" evidence="1">
    <location>
        <begin position="297"/>
        <end position="318"/>
    </location>
</feature>
<feature type="domain" description="DUF1618" evidence="2">
    <location>
        <begin position="239"/>
        <end position="378"/>
    </location>
</feature>
<reference evidence="3" key="1">
    <citation type="submission" date="2020-07" db="EMBL/GenBank/DDBJ databases">
        <title>Genome sequence and genetic diversity analysis of an under-domesticated orphan crop, white fonio (Digitaria exilis).</title>
        <authorList>
            <person name="Bennetzen J.L."/>
            <person name="Chen S."/>
            <person name="Ma X."/>
            <person name="Wang X."/>
            <person name="Yssel A.E.J."/>
            <person name="Chaluvadi S.R."/>
            <person name="Johnson M."/>
            <person name="Gangashetty P."/>
            <person name="Hamidou F."/>
            <person name="Sanogo M.D."/>
            <person name="Zwaenepoel A."/>
            <person name="Wallace J."/>
            <person name="Van De Peer Y."/>
            <person name="Van Deynze A."/>
        </authorList>
    </citation>
    <scope>NUCLEOTIDE SEQUENCE</scope>
    <source>
        <tissue evidence="3">Leaves</tissue>
    </source>
</reference>
<dbReference type="EMBL" id="JACEFO010000559">
    <property type="protein sequence ID" value="KAF8765538.1"/>
    <property type="molecule type" value="Genomic_DNA"/>
</dbReference>
<keyword evidence="4" id="KW-1185">Reference proteome</keyword>
<name>A0A835KQA6_9POAL</name>
<dbReference type="PANTHER" id="PTHR33074">
    <property type="entry name" value="EXPRESSED PROTEIN-RELATED"/>
    <property type="match status" value="1"/>
</dbReference>
<accession>A0A835KQA6</accession>
<dbReference type="Gene3D" id="1.10.260.200">
    <property type="match status" value="1"/>
</dbReference>
<evidence type="ECO:0000313" key="4">
    <source>
        <dbReference type="Proteomes" id="UP000636709"/>
    </source>
</evidence>
<organism evidence="3 4">
    <name type="scientific">Digitaria exilis</name>
    <dbReference type="NCBI Taxonomy" id="1010633"/>
    <lineage>
        <taxon>Eukaryota</taxon>
        <taxon>Viridiplantae</taxon>
        <taxon>Streptophyta</taxon>
        <taxon>Embryophyta</taxon>
        <taxon>Tracheophyta</taxon>
        <taxon>Spermatophyta</taxon>
        <taxon>Magnoliopsida</taxon>
        <taxon>Liliopsida</taxon>
        <taxon>Poales</taxon>
        <taxon>Poaceae</taxon>
        <taxon>PACMAD clade</taxon>
        <taxon>Panicoideae</taxon>
        <taxon>Panicodae</taxon>
        <taxon>Paniceae</taxon>
        <taxon>Anthephorinae</taxon>
        <taxon>Digitaria</taxon>
    </lineage>
</organism>
<comment type="caution">
    <text evidence="3">The sequence shown here is derived from an EMBL/GenBank/DDBJ whole genome shotgun (WGS) entry which is preliminary data.</text>
</comment>
<dbReference type="InterPro" id="IPR011676">
    <property type="entry name" value="DUF1618"/>
</dbReference>
<dbReference type="PANTHER" id="PTHR33074:SF63">
    <property type="entry name" value="OS02G0113300 PROTEIN"/>
    <property type="match status" value="1"/>
</dbReference>
<dbReference type="Proteomes" id="UP000636709">
    <property type="component" value="Unassembled WGS sequence"/>
</dbReference>
<evidence type="ECO:0000259" key="2">
    <source>
        <dbReference type="Pfam" id="PF07762"/>
    </source>
</evidence>
<gene>
    <name evidence="3" type="ORF">HU200_008456</name>
</gene>